<reference evidence="1 2" key="1">
    <citation type="journal article" date="2014" name="Am. J. Bot.">
        <title>Genome assembly and annotation for red clover (Trifolium pratense; Fabaceae).</title>
        <authorList>
            <person name="Istvanek J."/>
            <person name="Jaros M."/>
            <person name="Krenek A."/>
            <person name="Repkova J."/>
        </authorList>
    </citation>
    <scope>NUCLEOTIDE SEQUENCE [LARGE SCALE GENOMIC DNA]</scope>
    <source>
        <strain evidence="2">cv. Tatra</strain>
        <tissue evidence="1">Young leaves</tissue>
    </source>
</reference>
<organism evidence="1 2">
    <name type="scientific">Trifolium pratense</name>
    <name type="common">Red clover</name>
    <dbReference type="NCBI Taxonomy" id="57577"/>
    <lineage>
        <taxon>Eukaryota</taxon>
        <taxon>Viridiplantae</taxon>
        <taxon>Streptophyta</taxon>
        <taxon>Embryophyta</taxon>
        <taxon>Tracheophyta</taxon>
        <taxon>Spermatophyta</taxon>
        <taxon>Magnoliopsida</taxon>
        <taxon>eudicotyledons</taxon>
        <taxon>Gunneridae</taxon>
        <taxon>Pentapetalae</taxon>
        <taxon>rosids</taxon>
        <taxon>fabids</taxon>
        <taxon>Fabales</taxon>
        <taxon>Fabaceae</taxon>
        <taxon>Papilionoideae</taxon>
        <taxon>50 kb inversion clade</taxon>
        <taxon>NPAAA clade</taxon>
        <taxon>Hologalegina</taxon>
        <taxon>IRL clade</taxon>
        <taxon>Trifolieae</taxon>
        <taxon>Trifolium</taxon>
    </lineage>
</organism>
<gene>
    <name evidence="1" type="ORF">L195_g029599</name>
</gene>
<proteinExistence type="predicted"/>
<dbReference type="Proteomes" id="UP000236291">
    <property type="component" value="Unassembled WGS sequence"/>
</dbReference>
<protein>
    <submittedName>
        <fullName evidence="1">Uncharacterized protein</fullName>
    </submittedName>
</protein>
<comment type="caution">
    <text evidence="1">The sequence shown here is derived from an EMBL/GenBank/DDBJ whole genome shotgun (WGS) entry which is preliminary data.</text>
</comment>
<dbReference type="AlphaFoldDB" id="A0A2K3L581"/>
<accession>A0A2K3L581</accession>
<evidence type="ECO:0000313" key="2">
    <source>
        <dbReference type="Proteomes" id="UP000236291"/>
    </source>
</evidence>
<sequence>MEPFQPPVIFGDFTVVETTHTYHNACSVATIVAEVETWWCRDAKVDRTTRRRCYILTEQIGTKRRRDGGCVVRVSSGVMVGKIGGG</sequence>
<name>A0A2K3L581_TRIPR</name>
<dbReference type="EMBL" id="ASHM01026406">
    <property type="protein sequence ID" value="PNX73695.1"/>
    <property type="molecule type" value="Genomic_DNA"/>
</dbReference>
<reference evidence="1 2" key="2">
    <citation type="journal article" date="2017" name="Front. Plant Sci.">
        <title>Gene Classification and Mining of Molecular Markers Useful in Red Clover (Trifolium pratense) Breeding.</title>
        <authorList>
            <person name="Istvanek J."/>
            <person name="Dluhosova J."/>
            <person name="Dluhos P."/>
            <person name="Patkova L."/>
            <person name="Nedelnik J."/>
            <person name="Repkova J."/>
        </authorList>
    </citation>
    <scope>NUCLEOTIDE SEQUENCE [LARGE SCALE GENOMIC DNA]</scope>
    <source>
        <strain evidence="2">cv. Tatra</strain>
        <tissue evidence="1">Young leaves</tissue>
    </source>
</reference>
<evidence type="ECO:0000313" key="1">
    <source>
        <dbReference type="EMBL" id="PNX73695.1"/>
    </source>
</evidence>